<reference evidence="1 2" key="1">
    <citation type="submission" date="2016-03" db="EMBL/GenBank/DDBJ databases">
        <authorList>
            <person name="Montgomery M.T."/>
            <person name="Guerrero C.A."/>
            <person name="Mavrich T.N."/>
            <person name="Pope W.H."/>
            <person name="Garlena R.A."/>
            <person name="Russell D.A."/>
            <person name="Jacobs-Sera D."/>
            <person name="Hendrix R.W."/>
            <person name="Hatfull G.F."/>
        </authorList>
    </citation>
    <scope>NUCLEOTIDE SEQUENCE [LARGE SCALE GENOMIC DNA]</scope>
</reference>
<evidence type="ECO:0000313" key="2">
    <source>
        <dbReference type="Proteomes" id="UP000201458"/>
    </source>
</evidence>
<protein>
    <submittedName>
        <fullName evidence="1">Helix-turn-helix DNA binding protein</fullName>
    </submittedName>
</protein>
<dbReference type="InterPro" id="IPR001387">
    <property type="entry name" value="Cro/C1-type_HTH"/>
</dbReference>
<dbReference type="EMBL" id="KU998244">
    <property type="protein sequence ID" value="ANA86259.1"/>
    <property type="molecule type" value="Genomic_DNA"/>
</dbReference>
<sequence>MTTQTQETKYGVRLSGLREAHNMTAEEASARMGWEPSKWGQIESSQGDFIEHTQDMVAVARDFGVDEAYLRPKLPKRWMVNTKHGKPITIVKRLNALRDAGWTESDIAEATYMPLDQLRDVRHRVETLALNHNMNRSASTKNIEAELVIRFLENTPDISTHDADELVPATSVRAHMLALEDVGYSRLTYTHRGPDRDGIFLQMVSFNHHVAQALSKPNADHILVRNDIAQEVLSLPTDVNAHIPSSLGATRRAQALVAWGYDPSQIRREAGLTADQLHRILWTDCSAPLDRNDGVNLVRTFSKLEHIPGRSKNSIDLAKKNGWPLPFQWDEYTIDRAQTKPCKGREIVNTIDLDNMERRTEVLNKEFEELLQTLDKVA</sequence>
<dbReference type="RefSeq" id="YP_009269216.1">
    <property type="nucleotide sequence ID" value="NC_030696.1"/>
</dbReference>
<dbReference type="GeneID" id="28378562"/>
<name>A0A160DEK2_9CAUD</name>
<proteinExistence type="predicted"/>
<dbReference type="Proteomes" id="UP000201458">
    <property type="component" value="Segment"/>
</dbReference>
<organism evidence="1 2">
    <name type="scientific">Gordonia phage Smoothie</name>
    <dbReference type="NCBI Taxonomy" id="1838078"/>
    <lineage>
        <taxon>Viruses</taxon>
        <taxon>Duplodnaviria</taxon>
        <taxon>Heunggongvirae</taxon>
        <taxon>Uroviricota</taxon>
        <taxon>Caudoviricetes</taxon>
        <taxon>Smoothievirus</taxon>
        <taxon>Smoothievirus smoothie</taxon>
    </lineage>
</organism>
<accession>A0A160DEK2</accession>
<evidence type="ECO:0000313" key="1">
    <source>
        <dbReference type="EMBL" id="ANA86259.1"/>
    </source>
</evidence>
<dbReference type="CDD" id="cd00093">
    <property type="entry name" value="HTH_XRE"/>
    <property type="match status" value="1"/>
</dbReference>
<gene>
    <name evidence="1" type="primary">103</name>
    <name evidence="1" type="ORF">PBI_SMOOTHIE_103</name>
</gene>
<dbReference type="KEGG" id="vg:28378562"/>
<keyword evidence="2" id="KW-1185">Reference proteome</keyword>